<reference evidence="1 2" key="1">
    <citation type="journal article" date="2022" name="Plant J.">
        <title>Chromosome-level genome of Camellia lanceoleosa provides a valuable resource for understanding genome evolution and self-incompatibility.</title>
        <authorList>
            <person name="Gong W."/>
            <person name="Xiao S."/>
            <person name="Wang L."/>
            <person name="Liao Z."/>
            <person name="Chang Y."/>
            <person name="Mo W."/>
            <person name="Hu G."/>
            <person name="Li W."/>
            <person name="Zhao G."/>
            <person name="Zhu H."/>
            <person name="Hu X."/>
            <person name="Ji K."/>
            <person name="Xiang X."/>
            <person name="Song Q."/>
            <person name="Yuan D."/>
            <person name="Jin S."/>
            <person name="Zhang L."/>
        </authorList>
    </citation>
    <scope>NUCLEOTIDE SEQUENCE [LARGE SCALE GENOMIC DNA]</scope>
    <source>
        <strain evidence="1">SQ_2022a</strain>
    </source>
</reference>
<evidence type="ECO:0000313" key="1">
    <source>
        <dbReference type="EMBL" id="KAI7997169.1"/>
    </source>
</evidence>
<keyword evidence="2" id="KW-1185">Reference proteome</keyword>
<dbReference type="Proteomes" id="UP001060215">
    <property type="component" value="Chromosome 10"/>
</dbReference>
<evidence type="ECO:0000313" key="2">
    <source>
        <dbReference type="Proteomes" id="UP001060215"/>
    </source>
</evidence>
<comment type="caution">
    <text evidence="1">The sequence shown here is derived from an EMBL/GenBank/DDBJ whole genome shotgun (WGS) entry which is preliminary data.</text>
</comment>
<protein>
    <submittedName>
        <fullName evidence="1">Uncharacterized protein</fullName>
    </submittedName>
</protein>
<sequence>MTMRKRSWKEKGKGVGKKEAESQETHTSFPSIEWVGSSSDCTNHRSTHECEDEFRAVLKEKHDDIAFFGKRCGFRRKSRIYWWNR</sequence>
<gene>
    <name evidence="1" type="ORF">LOK49_LG10G01139</name>
</gene>
<accession>A0ACC0G8J0</accession>
<organism evidence="1 2">
    <name type="scientific">Camellia lanceoleosa</name>
    <dbReference type="NCBI Taxonomy" id="1840588"/>
    <lineage>
        <taxon>Eukaryota</taxon>
        <taxon>Viridiplantae</taxon>
        <taxon>Streptophyta</taxon>
        <taxon>Embryophyta</taxon>
        <taxon>Tracheophyta</taxon>
        <taxon>Spermatophyta</taxon>
        <taxon>Magnoliopsida</taxon>
        <taxon>eudicotyledons</taxon>
        <taxon>Gunneridae</taxon>
        <taxon>Pentapetalae</taxon>
        <taxon>asterids</taxon>
        <taxon>Ericales</taxon>
        <taxon>Theaceae</taxon>
        <taxon>Camellia</taxon>
    </lineage>
</organism>
<name>A0ACC0G8J0_9ERIC</name>
<dbReference type="EMBL" id="CM045767">
    <property type="protein sequence ID" value="KAI7997169.1"/>
    <property type="molecule type" value="Genomic_DNA"/>
</dbReference>
<proteinExistence type="predicted"/>